<dbReference type="Proteomes" id="UP001172684">
    <property type="component" value="Unassembled WGS sequence"/>
</dbReference>
<feature type="region of interest" description="Disordered" evidence="1">
    <location>
        <begin position="94"/>
        <end position="165"/>
    </location>
</feature>
<evidence type="ECO:0008006" key="4">
    <source>
        <dbReference type="Google" id="ProtNLM"/>
    </source>
</evidence>
<dbReference type="Gene3D" id="2.20.70.10">
    <property type="match status" value="1"/>
</dbReference>
<proteinExistence type="predicted"/>
<keyword evidence="3" id="KW-1185">Reference proteome</keyword>
<dbReference type="EMBL" id="JAPDRL010000040">
    <property type="protein sequence ID" value="KAJ9663956.1"/>
    <property type="molecule type" value="Genomic_DNA"/>
</dbReference>
<name>A0ABQ9NTD7_9PEZI</name>
<sequence>MATPTDAPPSYDTVAGSSKVHATRNGIPPEHRRSMEDEARPLPPGWIRQFDPKTNHQFFVDTKADPPRSIWHHPYDDDEYLATLPPYEREHITRLQRSVSMKDIEAESSDDEAGPSSSRKGSTATTGGEDIGGVHRFGRRLKDKLTSSTHEEREAGRRRREEEERKAYRAHLAARQAMARAIETGQPQYVGKDHQGRDVYIEPPYGATAPMGAYGYNPYAQGPYADPNARFFRPQVPYRRPYGYVSYIPNKHHMVANFPFDMDMEVGWGCHWLVVYSAEPCLGVCCSKER</sequence>
<evidence type="ECO:0000313" key="2">
    <source>
        <dbReference type="EMBL" id="KAJ9663956.1"/>
    </source>
</evidence>
<protein>
    <recommendedName>
        <fullName evidence="4">WW domain-containing protein</fullName>
    </recommendedName>
</protein>
<accession>A0ABQ9NTD7</accession>
<evidence type="ECO:0000313" key="3">
    <source>
        <dbReference type="Proteomes" id="UP001172684"/>
    </source>
</evidence>
<dbReference type="SUPFAM" id="SSF51045">
    <property type="entry name" value="WW domain"/>
    <property type="match status" value="1"/>
</dbReference>
<feature type="compositionally biased region" description="Basic and acidic residues" evidence="1">
    <location>
        <begin position="29"/>
        <end position="40"/>
    </location>
</feature>
<reference evidence="2" key="1">
    <citation type="submission" date="2022-10" db="EMBL/GenBank/DDBJ databases">
        <title>Culturing micro-colonial fungi from biological soil crusts in the Mojave desert and describing Neophaeococcomyces mojavensis, and introducing the new genera and species Taxawa tesnikishii.</title>
        <authorList>
            <person name="Kurbessoian T."/>
            <person name="Stajich J.E."/>
        </authorList>
    </citation>
    <scope>NUCLEOTIDE SEQUENCE</scope>
    <source>
        <strain evidence="2">TK_1</strain>
    </source>
</reference>
<comment type="caution">
    <text evidence="2">The sequence shown here is derived from an EMBL/GenBank/DDBJ whole genome shotgun (WGS) entry which is preliminary data.</text>
</comment>
<feature type="compositionally biased region" description="Basic and acidic residues" evidence="1">
    <location>
        <begin position="143"/>
        <end position="165"/>
    </location>
</feature>
<feature type="compositionally biased region" description="Polar residues" evidence="1">
    <location>
        <begin position="115"/>
        <end position="126"/>
    </location>
</feature>
<dbReference type="InterPro" id="IPR036020">
    <property type="entry name" value="WW_dom_sf"/>
</dbReference>
<evidence type="ECO:0000256" key="1">
    <source>
        <dbReference type="SAM" id="MobiDB-lite"/>
    </source>
</evidence>
<feature type="region of interest" description="Disordered" evidence="1">
    <location>
        <begin position="1"/>
        <end position="50"/>
    </location>
</feature>
<organism evidence="2 3">
    <name type="scientific">Coniosporium apollinis</name>
    <dbReference type="NCBI Taxonomy" id="61459"/>
    <lineage>
        <taxon>Eukaryota</taxon>
        <taxon>Fungi</taxon>
        <taxon>Dikarya</taxon>
        <taxon>Ascomycota</taxon>
        <taxon>Pezizomycotina</taxon>
        <taxon>Dothideomycetes</taxon>
        <taxon>Dothideomycetes incertae sedis</taxon>
        <taxon>Coniosporium</taxon>
    </lineage>
</organism>
<gene>
    <name evidence="2" type="ORF">H2201_005438</name>
</gene>